<accession>A0A250XUF7</accession>
<feature type="non-terminal residue" evidence="3">
    <location>
        <position position="199"/>
    </location>
</feature>
<keyword evidence="1" id="KW-0175">Coiled coil</keyword>
<name>A0A250XUF7_9CHLO</name>
<organism evidence="3 4">
    <name type="scientific">Chlamydomonas eustigma</name>
    <dbReference type="NCBI Taxonomy" id="1157962"/>
    <lineage>
        <taxon>Eukaryota</taxon>
        <taxon>Viridiplantae</taxon>
        <taxon>Chlorophyta</taxon>
        <taxon>core chlorophytes</taxon>
        <taxon>Chlorophyceae</taxon>
        <taxon>CS clade</taxon>
        <taxon>Chlamydomonadales</taxon>
        <taxon>Chlamydomonadaceae</taxon>
        <taxon>Chlamydomonas</taxon>
    </lineage>
</organism>
<evidence type="ECO:0000313" key="3">
    <source>
        <dbReference type="EMBL" id="GAX86697.1"/>
    </source>
</evidence>
<comment type="caution">
    <text evidence="3">The sequence shown here is derived from an EMBL/GenBank/DDBJ whole genome shotgun (WGS) entry which is preliminary data.</text>
</comment>
<keyword evidence="2" id="KW-0732">Signal</keyword>
<dbReference type="EMBL" id="BEGY01000518">
    <property type="protein sequence ID" value="GAX86697.1"/>
    <property type="molecule type" value="Genomic_DNA"/>
</dbReference>
<feature type="signal peptide" evidence="2">
    <location>
        <begin position="1"/>
        <end position="21"/>
    </location>
</feature>
<gene>
    <name evidence="3" type="ORF">CEUSTIGMA_g14104.t1</name>
</gene>
<dbReference type="AlphaFoldDB" id="A0A250XUF7"/>
<feature type="coiled-coil region" evidence="1">
    <location>
        <begin position="42"/>
        <end position="73"/>
    </location>
</feature>
<feature type="chain" id="PRO_5012083691" evidence="2">
    <location>
        <begin position="22"/>
        <end position="199"/>
    </location>
</feature>
<sequence length="199" mass="22518">MMEYARNLALRLWMFFRGVFPATAPAMGAAGLMGPSYRDEIMEQMLEMKREQKEQMLELKEELKRDRVELQGEIWSSRAGALGTTSYEQYYAQKNIRTKGIDQIFQGLRSLPTIQEDHHLGTTIASHSCRPPLPGKESSENTDMLPGFLEALMSLDGAEDITRLSASKTRNIKVGKFIVEDTHKKMYLGGCAPDLTLRL</sequence>
<evidence type="ECO:0000313" key="4">
    <source>
        <dbReference type="Proteomes" id="UP000232323"/>
    </source>
</evidence>
<keyword evidence="4" id="KW-1185">Reference proteome</keyword>
<dbReference type="Proteomes" id="UP000232323">
    <property type="component" value="Unassembled WGS sequence"/>
</dbReference>
<evidence type="ECO:0000256" key="1">
    <source>
        <dbReference type="SAM" id="Coils"/>
    </source>
</evidence>
<proteinExistence type="predicted"/>
<reference evidence="3 4" key="1">
    <citation type="submission" date="2017-08" db="EMBL/GenBank/DDBJ databases">
        <title>Acidophilic green algal genome provides insights into adaptation to an acidic environment.</title>
        <authorList>
            <person name="Hirooka S."/>
            <person name="Hirose Y."/>
            <person name="Kanesaki Y."/>
            <person name="Higuchi S."/>
            <person name="Fujiwara T."/>
            <person name="Onuma R."/>
            <person name="Era A."/>
            <person name="Ohbayashi R."/>
            <person name="Uzuka A."/>
            <person name="Nozaki H."/>
            <person name="Yoshikawa H."/>
            <person name="Miyagishima S.Y."/>
        </authorList>
    </citation>
    <scope>NUCLEOTIDE SEQUENCE [LARGE SCALE GENOMIC DNA]</scope>
    <source>
        <strain evidence="3 4">NIES-2499</strain>
    </source>
</reference>
<evidence type="ECO:0000256" key="2">
    <source>
        <dbReference type="SAM" id="SignalP"/>
    </source>
</evidence>
<protein>
    <submittedName>
        <fullName evidence="3">Uncharacterized protein</fullName>
    </submittedName>
</protein>